<dbReference type="InterPro" id="IPR048020">
    <property type="entry name" value="Transpos_IS3"/>
</dbReference>
<feature type="domain" description="Integrase catalytic" evidence="2">
    <location>
        <begin position="128"/>
        <end position="300"/>
    </location>
</feature>
<name>A0ABU3PL76_9CORY</name>
<comment type="function">
    <text evidence="1">Involved in the transposition of the insertion sequence.</text>
</comment>
<keyword evidence="4" id="KW-1185">Reference proteome</keyword>
<comment type="caution">
    <text evidence="3">The sequence shown here is derived from an EMBL/GenBank/DDBJ whole genome shotgun (WGS) entry which is preliminary data.</text>
</comment>
<reference evidence="3 4" key="1">
    <citation type="submission" date="2023-03" db="EMBL/GenBank/DDBJ databases">
        <title>Whole genome sequence of the first Corynebacterium rouxii strains isolated in Brazil: a recent member of Corynebacterium diphtheriae complex.</title>
        <authorList>
            <person name="Vieira V."/>
            <person name="Ramos J.N."/>
            <person name="Araujo M.R.B."/>
            <person name="Baio P.V."/>
            <person name="Sant'Anna L.O."/>
            <person name="Veras J.F.C."/>
            <person name="Vieira E.M.D."/>
            <person name="Sousa M.A.B."/>
            <person name="Camargo C.H."/>
            <person name="Sacchi C.T."/>
            <person name="Campos K.R."/>
            <person name="Santos M.B.N."/>
            <person name="Bokermann S."/>
            <person name="Alvim L.B."/>
            <person name="Santos L.S."/>
            <person name="Mattos-Guaraldi A.L."/>
        </authorList>
    </citation>
    <scope>NUCLEOTIDE SEQUENCE [LARGE SCALE GENOMIC DNA]</scope>
    <source>
        <strain evidence="3 4">70862</strain>
    </source>
</reference>
<dbReference type="NCBIfam" id="NF033516">
    <property type="entry name" value="transpos_IS3"/>
    <property type="match status" value="1"/>
</dbReference>
<protein>
    <submittedName>
        <fullName evidence="3">IS3 family transposase</fullName>
    </submittedName>
</protein>
<dbReference type="PROSITE" id="PS50994">
    <property type="entry name" value="INTEGRASE"/>
    <property type="match status" value="1"/>
</dbReference>
<accession>A0ABU3PL76</accession>
<dbReference type="InterPro" id="IPR025948">
    <property type="entry name" value="HTH-like_dom"/>
</dbReference>
<gene>
    <name evidence="3" type="ORF">P8T80_04160</name>
</gene>
<dbReference type="Pfam" id="PF13276">
    <property type="entry name" value="HTH_21"/>
    <property type="match status" value="1"/>
</dbReference>
<dbReference type="PANTHER" id="PTHR46889">
    <property type="entry name" value="TRANSPOSASE INSF FOR INSERTION SEQUENCE IS3B-RELATED"/>
    <property type="match status" value="1"/>
</dbReference>
<dbReference type="PANTHER" id="PTHR46889:SF4">
    <property type="entry name" value="TRANSPOSASE INSO FOR INSERTION SEQUENCE ELEMENT IS911B-RELATED"/>
    <property type="match status" value="1"/>
</dbReference>
<proteinExistence type="predicted"/>
<dbReference type="EMBL" id="JARUHM010000008">
    <property type="protein sequence ID" value="MDT9410581.1"/>
    <property type="molecule type" value="Genomic_DNA"/>
</dbReference>
<evidence type="ECO:0000313" key="4">
    <source>
        <dbReference type="Proteomes" id="UP001265983"/>
    </source>
</evidence>
<evidence type="ECO:0000259" key="2">
    <source>
        <dbReference type="PROSITE" id="PS50994"/>
    </source>
</evidence>
<dbReference type="Pfam" id="PF00665">
    <property type="entry name" value="rve"/>
    <property type="match status" value="1"/>
</dbReference>
<dbReference type="InterPro" id="IPR036397">
    <property type="entry name" value="RNaseH_sf"/>
</dbReference>
<dbReference type="InterPro" id="IPR012337">
    <property type="entry name" value="RNaseH-like_sf"/>
</dbReference>
<dbReference type="RefSeq" id="WP_315643766.1">
    <property type="nucleotide sequence ID" value="NZ_JARUHM010000008.1"/>
</dbReference>
<dbReference type="SUPFAM" id="SSF53098">
    <property type="entry name" value="Ribonuclease H-like"/>
    <property type="match status" value="1"/>
</dbReference>
<dbReference type="InterPro" id="IPR050900">
    <property type="entry name" value="Transposase_IS3/IS150/IS904"/>
</dbReference>
<evidence type="ECO:0000313" key="3">
    <source>
        <dbReference type="EMBL" id="MDT9410581.1"/>
    </source>
</evidence>
<dbReference type="Gene3D" id="3.30.420.10">
    <property type="entry name" value="Ribonuclease H-like superfamily/Ribonuclease H"/>
    <property type="match status" value="1"/>
</dbReference>
<dbReference type="Proteomes" id="UP001265983">
    <property type="component" value="Unassembled WGS sequence"/>
</dbReference>
<dbReference type="InterPro" id="IPR001584">
    <property type="entry name" value="Integrase_cat-core"/>
</dbReference>
<organism evidence="3 4">
    <name type="scientific">Corynebacterium rouxii</name>
    <dbReference type="NCBI Taxonomy" id="2719119"/>
    <lineage>
        <taxon>Bacteria</taxon>
        <taxon>Bacillati</taxon>
        <taxon>Actinomycetota</taxon>
        <taxon>Actinomycetes</taxon>
        <taxon>Mycobacteriales</taxon>
        <taxon>Corynebacteriaceae</taxon>
        <taxon>Corynebacterium</taxon>
    </lineage>
</organism>
<sequence length="300" mass="34033">MIQFIDKYRDRFSVEFICQTLNTHREGGFLSLRGYRQSKARGLSAHSLCDATLVEHIGEVHAVNYGVYGIRKMWRVLRREGIDMGREQTARLMRLAGVTGKGQRWCSGYDPQTHRPGYTSRLGGPRVQSPNPNRLWVTDITYVRTRKGFVYTAFVTDVFSRKIVGWALSDLMRTEALPLQALNQVIVCAKEITGLIHHSDHGSRYVSIVYNERLVEHGIIASTGMVGDCYDNVLAVNVNGSSQERNHPYPRMERCGRRGNSHVRVGELVEPNHDCTRASATIRRLRWKPSFGSTTQVTPL</sequence>
<evidence type="ECO:0000256" key="1">
    <source>
        <dbReference type="ARBA" id="ARBA00002286"/>
    </source>
</evidence>